<gene>
    <name evidence="8" type="primary">mltF_1</name>
    <name evidence="8" type="ORF">KBTEX_02137</name>
</gene>
<keyword evidence="3" id="KW-0472">Membrane</keyword>
<evidence type="ECO:0000313" key="8">
    <source>
        <dbReference type="EMBL" id="QEA05811.1"/>
    </source>
</evidence>
<dbReference type="PANTHER" id="PTHR35936:SF32">
    <property type="entry name" value="MEMBRANE-BOUND LYTIC MUREIN TRANSGLYCOSYLASE F"/>
    <property type="match status" value="1"/>
</dbReference>
<evidence type="ECO:0000256" key="1">
    <source>
        <dbReference type="ARBA" id="ARBA00004339"/>
    </source>
</evidence>
<dbReference type="SUPFAM" id="SSF53850">
    <property type="entry name" value="Periplasmic binding protein-like II"/>
    <property type="match status" value="1"/>
</dbReference>
<dbReference type="HAMAP" id="MF_02016">
    <property type="entry name" value="MltF"/>
    <property type="match status" value="1"/>
</dbReference>
<keyword evidence="5 8" id="KW-0456">Lyase</keyword>
<evidence type="ECO:0000256" key="5">
    <source>
        <dbReference type="ARBA" id="ARBA00023239"/>
    </source>
</evidence>
<evidence type="ECO:0000256" key="2">
    <source>
        <dbReference type="ARBA" id="ARBA00022729"/>
    </source>
</evidence>
<dbReference type="Pfam" id="PF00497">
    <property type="entry name" value="SBP_bac_3"/>
    <property type="match status" value="1"/>
</dbReference>
<evidence type="ECO:0000256" key="6">
    <source>
        <dbReference type="ARBA" id="ARBA00023316"/>
    </source>
</evidence>
<dbReference type="Gene3D" id="1.10.530.10">
    <property type="match status" value="1"/>
</dbReference>
<evidence type="ECO:0000259" key="7">
    <source>
        <dbReference type="SMART" id="SM00062"/>
    </source>
</evidence>
<dbReference type="GO" id="GO:0009253">
    <property type="term" value="P:peptidoglycan catabolic process"/>
    <property type="evidence" value="ECO:0007669"/>
    <property type="project" value="TreeGrafter"/>
</dbReference>
<dbReference type="PANTHER" id="PTHR35936">
    <property type="entry name" value="MEMBRANE-BOUND LYTIC MUREIN TRANSGLYCOSYLASE F"/>
    <property type="match status" value="1"/>
</dbReference>
<dbReference type="CDD" id="cd13403">
    <property type="entry name" value="MLTF-like"/>
    <property type="match status" value="1"/>
</dbReference>
<dbReference type="InterPro" id="IPR023703">
    <property type="entry name" value="MltF"/>
</dbReference>
<dbReference type="InterPro" id="IPR008258">
    <property type="entry name" value="Transglycosylase_SLT_dom_1"/>
</dbReference>
<dbReference type="PROSITE" id="PS00922">
    <property type="entry name" value="TRANSGLYCOSYLASE"/>
    <property type="match status" value="1"/>
</dbReference>
<protein>
    <submittedName>
        <fullName evidence="8">Membrane-bound lytic murein transglycosylase F</fullName>
        <ecNumber evidence="8">4.2.2.-</ecNumber>
    </submittedName>
</protein>
<proteinExistence type="inferred from homology"/>
<feature type="domain" description="Solute-binding protein family 3/N-terminal" evidence="7">
    <location>
        <begin position="44"/>
        <end position="264"/>
    </location>
</feature>
<keyword evidence="2" id="KW-0732">Signal</keyword>
<dbReference type="GO" id="GO:0016020">
    <property type="term" value="C:membrane"/>
    <property type="evidence" value="ECO:0007669"/>
    <property type="project" value="InterPro"/>
</dbReference>
<sequence>MSRLAPHLAIATTLLALLALTGAGGFDGPDRLDRIRDGGVLSVAMRVGPASYAPAAGDEPSGFEYELLKDIASGLDVKLEIQPVTTPAEATALLENGGVDLVAATMSPTQERRRRFIFSDSYLQTQPRVIYRQGAKAPESIDDLSGRHIEAIAHSVHAERLAELAAEHPGIEWTPLANHTAEDLLYRVWRERSDYAVTDKLRLALNRPFYPELRAGMKLGAPRELAFMMRASDGALRDAINERLAAVRDAGMLAVLRDEYFGHLSEFDYVGTRTFLRHITQRLPALRQAFRQAADKENLDWRLLAAIGYQESHWNPDAVSPTGVRGVMMLTQDTAQFVGIDNRRDPAQSISGGAAYFNSLRGRLPDDIEEPNRTWFTLAAYNVGLGHLEDARRITEMRGGDPDKWLDVRDNLPLLAKERWYSRVQHGYARGWEPVRYVANIRRYYELLRRVTKLGQPSPPEVTRESMMPAPLRIPAPLESIL</sequence>
<dbReference type="NCBIfam" id="NF008112">
    <property type="entry name" value="PRK10859.1"/>
    <property type="match status" value="1"/>
</dbReference>
<dbReference type="InterPro" id="IPR000189">
    <property type="entry name" value="Transglyc_AS"/>
</dbReference>
<organism evidence="8">
    <name type="scientific">uncultured organism</name>
    <dbReference type="NCBI Taxonomy" id="155900"/>
    <lineage>
        <taxon>unclassified sequences</taxon>
        <taxon>environmental samples</taxon>
    </lineage>
</organism>
<dbReference type="SUPFAM" id="SSF53955">
    <property type="entry name" value="Lysozyme-like"/>
    <property type="match status" value="1"/>
</dbReference>
<dbReference type="CDD" id="cd01009">
    <property type="entry name" value="PBP2_YfhD_N"/>
    <property type="match status" value="1"/>
</dbReference>
<comment type="subcellular location">
    <subcellularLocation>
        <location evidence="1">Cell outer membrane</location>
        <topology evidence="1">Peripheral membrane protein</topology>
    </subcellularLocation>
</comment>
<accession>A0A5B8RB22</accession>
<keyword evidence="4" id="KW-0998">Cell outer membrane</keyword>
<name>A0A5B8RB22_9ZZZZ</name>
<dbReference type="Gene3D" id="3.40.190.10">
    <property type="entry name" value="Periplasmic binding protein-like II"/>
    <property type="match status" value="2"/>
</dbReference>
<dbReference type="SMART" id="SM00062">
    <property type="entry name" value="PBPb"/>
    <property type="match status" value="1"/>
</dbReference>
<dbReference type="InterPro" id="IPR023346">
    <property type="entry name" value="Lysozyme-like_dom_sf"/>
</dbReference>
<evidence type="ECO:0000256" key="4">
    <source>
        <dbReference type="ARBA" id="ARBA00023237"/>
    </source>
</evidence>
<reference evidence="8" key="1">
    <citation type="submission" date="2019-06" db="EMBL/GenBank/DDBJ databases">
        <authorList>
            <person name="Murdoch R.W."/>
            <person name="Fathepure B."/>
        </authorList>
    </citation>
    <scope>NUCLEOTIDE SEQUENCE</scope>
</reference>
<dbReference type="InterPro" id="IPR001638">
    <property type="entry name" value="Solute-binding_3/MltF_N"/>
</dbReference>
<dbReference type="AlphaFoldDB" id="A0A5B8RB22"/>
<dbReference type="EMBL" id="MN079111">
    <property type="protein sequence ID" value="QEA05811.1"/>
    <property type="molecule type" value="Genomic_DNA"/>
</dbReference>
<keyword evidence="6" id="KW-0961">Cell wall biogenesis/degradation</keyword>
<dbReference type="Pfam" id="PF01464">
    <property type="entry name" value="SLT"/>
    <property type="match status" value="1"/>
</dbReference>
<dbReference type="GO" id="GO:0071555">
    <property type="term" value="P:cell wall organization"/>
    <property type="evidence" value="ECO:0007669"/>
    <property type="project" value="UniProtKB-KW"/>
</dbReference>
<dbReference type="GO" id="GO:0008933">
    <property type="term" value="F:peptidoglycan lytic transglycosylase activity"/>
    <property type="evidence" value="ECO:0007669"/>
    <property type="project" value="InterPro"/>
</dbReference>
<evidence type="ECO:0000256" key="3">
    <source>
        <dbReference type="ARBA" id="ARBA00023136"/>
    </source>
</evidence>
<dbReference type="EC" id="4.2.2.-" evidence="8"/>